<protein>
    <submittedName>
        <fullName evidence="2">Uncharacterized protein</fullName>
    </submittedName>
</protein>
<evidence type="ECO:0000313" key="2">
    <source>
        <dbReference type="EMBL" id="KAF2401592.1"/>
    </source>
</evidence>
<proteinExistence type="predicted"/>
<dbReference type="Proteomes" id="UP000799640">
    <property type="component" value="Unassembled WGS sequence"/>
</dbReference>
<dbReference type="EMBL" id="ML996692">
    <property type="protein sequence ID" value="KAF2401592.1"/>
    <property type="molecule type" value="Genomic_DNA"/>
</dbReference>
<feature type="region of interest" description="Disordered" evidence="1">
    <location>
        <begin position="22"/>
        <end position="47"/>
    </location>
</feature>
<organism evidence="2 3">
    <name type="scientific">Trichodelitschia bisporula</name>
    <dbReference type="NCBI Taxonomy" id="703511"/>
    <lineage>
        <taxon>Eukaryota</taxon>
        <taxon>Fungi</taxon>
        <taxon>Dikarya</taxon>
        <taxon>Ascomycota</taxon>
        <taxon>Pezizomycotina</taxon>
        <taxon>Dothideomycetes</taxon>
        <taxon>Dothideomycetes incertae sedis</taxon>
        <taxon>Phaeotrichales</taxon>
        <taxon>Phaeotrichaceae</taxon>
        <taxon>Trichodelitschia</taxon>
    </lineage>
</organism>
<accession>A0A6G1I003</accession>
<keyword evidence="3" id="KW-1185">Reference proteome</keyword>
<name>A0A6G1I003_9PEZI</name>
<gene>
    <name evidence="2" type="ORF">EJ06DRAFT_528771</name>
</gene>
<evidence type="ECO:0000256" key="1">
    <source>
        <dbReference type="SAM" id="MobiDB-lite"/>
    </source>
</evidence>
<evidence type="ECO:0000313" key="3">
    <source>
        <dbReference type="Proteomes" id="UP000799640"/>
    </source>
</evidence>
<dbReference type="AlphaFoldDB" id="A0A6G1I003"/>
<reference evidence="2" key="1">
    <citation type="journal article" date="2020" name="Stud. Mycol.">
        <title>101 Dothideomycetes genomes: a test case for predicting lifestyles and emergence of pathogens.</title>
        <authorList>
            <person name="Haridas S."/>
            <person name="Albert R."/>
            <person name="Binder M."/>
            <person name="Bloem J."/>
            <person name="Labutti K."/>
            <person name="Salamov A."/>
            <person name="Andreopoulos B."/>
            <person name="Baker S."/>
            <person name="Barry K."/>
            <person name="Bills G."/>
            <person name="Bluhm B."/>
            <person name="Cannon C."/>
            <person name="Castanera R."/>
            <person name="Culley D."/>
            <person name="Daum C."/>
            <person name="Ezra D."/>
            <person name="Gonzalez J."/>
            <person name="Henrissat B."/>
            <person name="Kuo A."/>
            <person name="Liang C."/>
            <person name="Lipzen A."/>
            <person name="Lutzoni F."/>
            <person name="Magnuson J."/>
            <person name="Mondo S."/>
            <person name="Nolan M."/>
            <person name="Ohm R."/>
            <person name="Pangilinan J."/>
            <person name="Park H.-J."/>
            <person name="Ramirez L."/>
            <person name="Alfaro M."/>
            <person name="Sun H."/>
            <person name="Tritt A."/>
            <person name="Yoshinaga Y."/>
            <person name="Zwiers L.-H."/>
            <person name="Turgeon B."/>
            <person name="Goodwin S."/>
            <person name="Spatafora J."/>
            <person name="Crous P."/>
            <person name="Grigoriev I."/>
        </authorList>
    </citation>
    <scope>NUCLEOTIDE SEQUENCE</scope>
    <source>
        <strain evidence="2">CBS 262.69</strain>
    </source>
</reference>
<sequence>MQTFSNDRAPLAALSLYIASPRSHTSHSPAADVPLPRQAPQSGLSTPSCRTAVFVRGRSSQLSGVFWTSFTMSSRLRSRA</sequence>